<evidence type="ECO:0008006" key="3">
    <source>
        <dbReference type="Google" id="ProtNLM"/>
    </source>
</evidence>
<keyword evidence="2" id="KW-1185">Reference proteome</keyword>
<dbReference type="Gene3D" id="3.40.640.10">
    <property type="entry name" value="Type I PLP-dependent aspartate aminotransferase-like (Major domain)"/>
    <property type="match status" value="1"/>
</dbReference>
<dbReference type="PANTHER" id="PTHR43686:SF1">
    <property type="entry name" value="AMINOTRAN_5 DOMAIN-CONTAINING PROTEIN"/>
    <property type="match status" value="1"/>
</dbReference>
<evidence type="ECO:0000313" key="2">
    <source>
        <dbReference type="Proteomes" id="UP001445076"/>
    </source>
</evidence>
<dbReference type="EMBL" id="JARKIK010000088">
    <property type="protein sequence ID" value="KAK8723883.1"/>
    <property type="molecule type" value="Genomic_DNA"/>
</dbReference>
<dbReference type="InterPro" id="IPR015424">
    <property type="entry name" value="PyrdxlP-dep_Trfase"/>
</dbReference>
<name>A0AAW0W2Q6_CHEQU</name>
<comment type="caution">
    <text evidence="1">The sequence shown here is derived from an EMBL/GenBank/DDBJ whole genome shotgun (WGS) entry which is preliminary data.</text>
</comment>
<dbReference type="PANTHER" id="PTHR43686">
    <property type="entry name" value="SULFURTRANSFERASE-RELATED"/>
    <property type="match status" value="1"/>
</dbReference>
<reference evidence="1 2" key="1">
    <citation type="journal article" date="2024" name="BMC Genomics">
        <title>Genome assembly of redclaw crayfish (Cherax quadricarinatus) provides insights into its immune adaptation and hypoxia tolerance.</title>
        <authorList>
            <person name="Liu Z."/>
            <person name="Zheng J."/>
            <person name="Li H."/>
            <person name="Fang K."/>
            <person name="Wang S."/>
            <person name="He J."/>
            <person name="Zhou D."/>
            <person name="Weng S."/>
            <person name="Chi M."/>
            <person name="Gu Z."/>
            <person name="He J."/>
            <person name="Li F."/>
            <person name="Wang M."/>
        </authorList>
    </citation>
    <scope>NUCLEOTIDE SEQUENCE [LARGE SCALE GENOMIC DNA]</scope>
    <source>
        <strain evidence="1">ZL_2023a</strain>
    </source>
</reference>
<evidence type="ECO:0000313" key="1">
    <source>
        <dbReference type="EMBL" id="KAK8723883.1"/>
    </source>
</evidence>
<accession>A0AAW0W2Q6</accession>
<dbReference type="SUPFAM" id="SSF53383">
    <property type="entry name" value="PLP-dependent transferases"/>
    <property type="match status" value="1"/>
</dbReference>
<gene>
    <name evidence="1" type="ORF">OTU49_011589</name>
</gene>
<sequence>MLKQQQGKSCRMIGCFTAASNVTGIVAHDVELTMLLHKYGALAFWDYATAAPYVDIKMNPLVSGDGDSLTHKDAIFFSVHKFLGGVQTPGKFQTWLGVSQN</sequence>
<protein>
    <recommendedName>
        <fullName evidence="3">Aminotransferase class V domain-containing protein</fullName>
    </recommendedName>
</protein>
<dbReference type="InterPro" id="IPR015421">
    <property type="entry name" value="PyrdxlP-dep_Trfase_major"/>
</dbReference>
<dbReference type="AlphaFoldDB" id="A0AAW0W2Q6"/>
<proteinExistence type="predicted"/>
<dbReference type="Proteomes" id="UP001445076">
    <property type="component" value="Unassembled WGS sequence"/>
</dbReference>
<organism evidence="1 2">
    <name type="scientific">Cherax quadricarinatus</name>
    <name type="common">Australian red claw crayfish</name>
    <dbReference type="NCBI Taxonomy" id="27406"/>
    <lineage>
        <taxon>Eukaryota</taxon>
        <taxon>Metazoa</taxon>
        <taxon>Ecdysozoa</taxon>
        <taxon>Arthropoda</taxon>
        <taxon>Crustacea</taxon>
        <taxon>Multicrustacea</taxon>
        <taxon>Malacostraca</taxon>
        <taxon>Eumalacostraca</taxon>
        <taxon>Eucarida</taxon>
        <taxon>Decapoda</taxon>
        <taxon>Pleocyemata</taxon>
        <taxon>Astacidea</taxon>
        <taxon>Parastacoidea</taxon>
        <taxon>Parastacidae</taxon>
        <taxon>Cherax</taxon>
    </lineage>
</organism>